<dbReference type="Pfam" id="PF01812">
    <property type="entry name" value="5-FTHF_cyc-lig"/>
    <property type="match status" value="1"/>
</dbReference>
<reference evidence="4" key="1">
    <citation type="submission" date="2018-05" db="EMBL/GenBank/DDBJ databases">
        <authorList>
            <person name="Lanie J.A."/>
            <person name="Ng W.-L."/>
            <person name="Kazmierczak K.M."/>
            <person name="Andrzejewski T.M."/>
            <person name="Davidsen T.M."/>
            <person name="Wayne K.J."/>
            <person name="Tettelin H."/>
            <person name="Glass J.I."/>
            <person name="Rusch D."/>
            <person name="Podicherti R."/>
            <person name="Tsui H.-C.T."/>
            <person name="Winkler M.E."/>
        </authorList>
    </citation>
    <scope>NUCLEOTIDE SEQUENCE</scope>
</reference>
<dbReference type="GO" id="GO:0035999">
    <property type="term" value="P:tetrahydrofolate interconversion"/>
    <property type="evidence" value="ECO:0007669"/>
    <property type="project" value="TreeGrafter"/>
</dbReference>
<dbReference type="InterPro" id="IPR037171">
    <property type="entry name" value="NagB/RpiA_transferase-like"/>
</dbReference>
<keyword evidence="2" id="KW-0547">Nucleotide-binding</keyword>
<name>A0A382GIU7_9ZZZZ</name>
<dbReference type="GO" id="GO:0005524">
    <property type="term" value="F:ATP binding"/>
    <property type="evidence" value="ECO:0007669"/>
    <property type="project" value="UniProtKB-KW"/>
</dbReference>
<dbReference type="AlphaFoldDB" id="A0A382GIU7"/>
<dbReference type="Gene3D" id="3.40.50.10420">
    <property type="entry name" value="NagB/RpiA/CoA transferase-like"/>
    <property type="match status" value="1"/>
</dbReference>
<dbReference type="SUPFAM" id="SSF100950">
    <property type="entry name" value="NagB/RpiA/CoA transferase-like"/>
    <property type="match status" value="1"/>
</dbReference>
<evidence type="ECO:0000256" key="1">
    <source>
        <dbReference type="ARBA" id="ARBA00010638"/>
    </source>
</evidence>
<dbReference type="GO" id="GO:0009396">
    <property type="term" value="P:folic acid-containing compound biosynthetic process"/>
    <property type="evidence" value="ECO:0007669"/>
    <property type="project" value="TreeGrafter"/>
</dbReference>
<dbReference type="EMBL" id="UINC01055551">
    <property type="protein sequence ID" value="SVB74563.1"/>
    <property type="molecule type" value="Genomic_DNA"/>
</dbReference>
<dbReference type="PANTHER" id="PTHR23407:SF1">
    <property type="entry name" value="5-FORMYLTETRAHYDROFOLATE CYCLO-LIGASE"/>
    <property type="match status" value="1"/>
</dbReference>
<dbReference type="InterPro" id="IPR002698">
    <property type="entry name" value="FTHF_cligase"/>
</dbReference>
<protein>
    <recommendedName>
        <fullName evidence="5">5-formyltetrahydrofolate cyclo-ligase</fullName>
    </recommendedName>
</protein>
<dbReference type="InterPro" id="IPR024185">
    <property type="entry name" value="FTHF_cligase-like_sf"/>
</dbReference>
<proteinExistence type="inferred from homology"/>
<accession>A0A382GIU7</accession>
<sequence length="155" mass="18121">MQKNKWFKEGKIIASFLSIKTEISTNSLNQLIWRSKKTLCLPVIKHDSDLLSFHRYKKTDKLIVGRFDVMEPDNNYECLPDVIFVPCLAFDLFGYRLGYGGGYYDKTLAYFNSLKNTFTVVGLAYDNQKVDEVIHDELDQKLNYILTEKQLYKIL</sequence>
<evidence type="ECO:0000313" key="4">
    <source>
        <dbReference type="EMBL" id="SVB74563.1"/>
    </source>
</evidence>
<keyword evidence="3" id="KW-0067">ATP-binding</keyword>
<organism evidence="4">
    <name type="scientific">marine metagenome</name>
    <dbReference type="NCBI Taxonomy" id="408172"/>
    <lineage>
        <taxon>unclassified sequences</taxon>
        <taxon>metagenomes</taxon>
        <taxon>ecological metagenomes</taxon>
    </lineage>
</organism>
<dbReference type="PIRSF" id="PIRSF006806">
    <property type="entry name" value="FTHF_cligase"/>
    <property type="match status" value="1"/>
</dbReference>
<comment type="similarity">
    <text evidence="1">Belongs to the 5-formyltetrahydrofolate cyclo-ligase family.</text>
</comment>
<evidence type="ECO:0000256" key="2">
    <source>
        <dbReference type="ARBA" id="ARBA00022741"/>
    </source>
</evidence>
<evidence type="ECO:0008006" key="5">
    <source>
        <dbReference type="Google" id="ProtNLM"/>
    </source>
</evidence>
<evidence type="ECO:0000256" key="3">
    <source>
        <dbReference type="ARBA" id="ARBA00022840"/>
    </source>
</evidence>
<dbReference type="NCBIfam" id="TIGR02727">
    <property type="entry name" value="MTHFS_bact"/>
    <property type="match status" value="1"/>
</dbReference>
<dbReference type="PANTHER" id="PTHR23407">
    <property type="entry name" value="ATPASE INHIBITOR/5-FORMYLTETRAHYDROFOLATE CYCLO-LIGASE"/>
    <property type="match status" value="1"/>
</dbReference>
<dbReference type="GO" id="GO:0030272">
    <property type="term" value="F:5-formyltetrahydrofolate cyclo-ligase activity"/>
    <property type="evidence" value="ECO:0007669"/>
    <property type="project" value="TreeGrafter"/>
</dbReference>
<gene>
    <name evidence="4" type="ORF">METZ01_LOCUS227417</name>
</gene>